<dbReference type="PANTHER" id="PTHR16509">
    <property type="match status" value="1"/>
</dbReference>
<organism evidence="2 3">
    <name type="scientific">[Myrmecia] bisecta</name>
    <dbReference type="NCBI Taxonomy" id="41462"/>
    <lineage>
        <taxon>Eukaryota</taxon>
        <taxon>Viridiplantae</taxon>
        <taxon>Chlorophyta</taxon>
        <taxon>core chlorophytes</taxon>
        <taxon>Trebouxiophyceae</taxon>
        <taxon>Trebouxiales</taxon>
        <taxon>Trebouxiaceae</taxon>
        <taxon>Myrmecia</taxon>
    </lineage>
</organism>
<sequence length="294" mass="32229">MAAPLFSFGVVADTQYGDLEDTHDEGRTQRYREVPAKLQAAVADWTSSPARLAFILTLGDIIQGNTSQAATQADLDVILGALAPLAAVPVHHVLGNHCLSLARQSIQEQLGIPASYYMVQLPAHWRLIVLDTTEMSGHSGYPETSQQGREAKAYQDSHPMSERDRQMASWNGGIASEQMKWLQGQLHQAKQAGEQVIMACHHQFGQGAARPTHYAWNWREISQVTLDSSVVRLVLCGHDHEGGNACHKGTHFVTLEAMLEAPPDSNAYATVDIFNDRIQILGQGSVTSRNLTLQ</sequence>
<evidence type="ECO:0000313" key="3">
    <source>
        <dbReference type="Proteomes" id="UP001489004"/>
    </source>
</evidence>
<feature type="domain" description="Calcineurin-like phosphoesterase" evidence="1">
    <location>
        <begin position="8"/>
        <end position="241"/>
    </location>
</feature>
<dbReference type="Proteomes" id="UP001489004">
    <property type="component" value="Unassembled WGS sequence"/>
</dbReference>
<dbReference type="GO" id="GO:0030145">
    <property type="term" value="F:manganese ion binding"/>
    <property type="evidence" value="ECO:0007669"/>
    <property type="project" value="TreeGrafter"/>
</dbReference>
<dbReference type="AlphaFoldDB" id="A0AAW1PZE6"/>
<name>A0AAW1PZE6_9CHLO</name>
<dbReference type="PANTHER" id="PTHR16509:SF8">
    <property type="entry name" value="MANGANESE-DEPENDENT ADP-RIBOSE_CDP-ALCOHOL DIPHOSPHATASE"/>
    <property type="match status" value="1"/>
</dbReference>
<dbReference type="InterPro" id="IPR004843">
    <property type="entry name" value="Calcineurin-like_PHP"/>
</dbReference>
<protein>
    <recommendedName>
        <fullName evidence="1">Calcineurin-like phosphoesterase domain-containing protein</fullName>
    </recommendedName>
</protein>
<evidence type="ECO:0000313" key="2">
    <source>
        <dbReference type="EMBL" id="KAK9814127.1"/>
    </source>
</evidence>
<reference evidence="2 3" key="1">
    <citation type="journal article" date="2024" name="Nat. Commun.">
        <title>Phylogenomics reveals the evolutionary origins of lichenization in chlorophyte algae.</title>
        <authorList>
            <person name="Puginier C."/>
            <person name="Libourel C."/>
            <person name="Otte J."/>
            <person name="Skaloud P."/>
            <person name="Haon M."/>
            <person name="Grisel S."/>
            <person name="Petersen M."/>
            <person name="Berrin J.G."/>
            <person name="Delaux P.M."/>
            <person name="Dal Grande F."/>
            <person name="Keller J."/>
        </authorList>
    </citation>
    <scope>NUCLEOTIDE SEQUENCE [LARGE SCALE GENOMIC DNA]</scope>
    <source>
        <strain evidence="2 3">SAG 2043</strain>
    </source>
</reference>
<keyword evidence="3" id="KW-1185">Reference proteome</keyword>
<dbReference type="GO" id="GO:0008663">
    <property type="term" value="F:2',3'-cyclic-nucleotide 2'-phosphodiesterase activity"/>
    <property type="evidence" value="ECO:0007669"/>
    <property type="project" value="TreeGrafter"/>
</dbReference>
<proteinExistence type="predicted"/>
<dbReference type="Gene3D" id="3.60.21.10">
    <property type="match status" value="1"/>
</dbReference>
<comment type="caution">
    <text evidence="2">The sequence shown here is derived from an EMBL/GenBank/DDBJ whole genome shotgun (WGS) entry which is preliminary data.</text>
</comment>
<dbReference type="InterPro" id="IPR029052">
    <property type="entry name" value="Metallo-depent_PP-like"/>
</dbReference>
<dbReference type="Pfam" id="PF00149">
    <property type="entry name" value="Metallophos"/>
    <property type="match status" value="1"/>
</dbReference>
<dbReference type="GO" id="GO:0047734">
    <property type="term" value="F:CDP-glycerol diphosphatase activity"/>
    <property type="evidence" value="ECO:0007669"/>
    <property type="project" value="TreeGrafter"/>
</dbReference>
<dbReference type="SUPFAM" id="SSF56300">
    <property type="entry name" value="Metallo-dependent phosphatases"/>
    <property type="match status" value="1"/>
</dbReference>
<gene>
    <name evidence="2" type="ORF">WJX72_000984</name>
</gene>
<dbReference type="EMBL" id="JALJOR010000007">
    <property type="protein sequence ID" value="KAK9814127.1"/>
    <property type="molecule type" value="Genomic_DNA"/>
</dbReference>
<dbReference type="GO" id="GO:0047631">
    <property type="term" value="F:ADP-ribose diphosphatase activity"/>
    <property type="evidence" value="ECO:0007669"/>
    <property type="project" value="TreeGrafter"/>
</dbReference>
<accession>A0AAW1PZE6</accession>
<evidence type="ECO:0000259" key="1">
    <source>
        <dbReference type="Pfam" id="PF00149"/>
    </source>
</evidence>